<evidence type="ECO:0000256" key="1">
    <source>
        <dbReference type="PROSITE-ProRule" id="PRU00339"/>
    </source>
</evidence>
<dbReference type="InterPro" id="IPR016024">
    <property type="entry name" value="ARM-type_fold"/>
</dbReference>
<dbReference type="PANTHER" id="PTHR46540">
    <property type="entry name" value="TETRATRICOPEPTIDE REPEAT PROTEIN 12"/>
    <property type="match status" value="1"/>
</dbReference>
<dbReference type="GO" id="GO:0007288">
    <property type="term" value="P:sperm axoneme assembly"/>
    <property type="evidence" value="ECO:0007669"/>
    <property type="project" value="TreeGrafter"/>
</dbReference>
<proteinExistence type="predicted"/>
<dbReference type="GO" id="GO:0070286">
    <property type="term" value="P:axonemal dynein complex assembly"/>
    <property type="evidence" value="ECO:0007669"/>
    <property type="project" value="TreeGrafter"/>
</dbReference>
<protein>
    <submittedName>
        <fullName evidence="3">Tetratricopeptide repeat protein 12</fullName>
    </submittedName>
</protein>
<evidence type="ECO:0000313" key="3">
    <source>
        <dbReference type="RefSeq" id="XP_026082108.1"/>
    </source>
</evidence>
<organism evidence="2 3">
    <name type="scientific">Carassius auratus</name>
    <name type="common">Goldfish</name>
    <dbReference type="NCBI Taxonomy" id="7957"/>
    <lineage>
        <taxon>Eukaryota</taxon>
        <taxon>Metazoa</taxon>
        <taxon>Chordata</taxon>
        <taxon>Craniata</taxon>
        <taxon>Vertebrata</taxon>
        <taxon>Euteleostomi</taxon>
        <taxon>Actinopterygii</taxon>
        <taxon>Neopterygii</taxon>
        <taxon>Teleostei</taxon>
        <taxon>Ostariophysi</taxon>
        <taxon>Cypriniformes</taxon>
        <taxon>Cyprinidae</taxon>
        <taxon>Cyprininae</taxon>
        <taxon>Carassius</taxon>
    </lineage>
</organism>
<dbReference type="SMART" id="SM00028">
    <property type="entry name" value="TPR"/>
    <property type="match status" value="3"/>
</dbReference>
<dbReference type="Gene3D" id="1.25.40.10">
    <property type="entry name" value="Tetratricopeptide repeat domain"/>
    <property type="match status" value="1"/>
</dbReference>
<dbReference type="InterPro" id="IPR011989">
    <property type="entry name" value="ARM-like"/>
</dbReference>
<dbReference type="SUPFAM" id="SSF48452">
    <property type="entry name" value="TPR-like"/>
    <property type="match status" value="1"/>
</dbReference>
<dbReference type="PROSITE" id="PS50005">
    <property type="entry name" value="TPR"/>
    <property type="match status" value="1"/>
</dbReference>
<dbReference type="GO" id="GO:0005813">
    <property type="term" value="C:centrosome"/>
    <property type="evidence" value="ECO:0007669"/>
    <property type="project" value="TreeGrafter"/>
</dbReference>
<gene>
    <name evidence="3" type="primary">ttc12</name>
</gene>
<dbReference type="AlphaFoldDB" id="A0A6P6LBT9"/>
<dbReference type="GO" id="GO:0005737">
    <property type="term" value="C:cytoplasm"/>
    <property type="evidence" value="ECO:0007669"/>
    <property type="project" value="TreeGrafter"/>
</dbReference>
<dbReference type="Proteomes" id="UP000515129">
    <property type="component" value="Chromosome 40"/>
</dbReference>
<dbReference type="KEGG" id="caua:113058426"/>
<dbReference type="SUPFAM" id="SSF48371">
    <property type="entry name" value="ARM repeat"/>
    <property type="match status" value="1"/>
</dbReference>
<dbReference type="Gene3D" id="1.25.10.10">
    <property type="entry name" value="Leucine-rich Repeat Variant"/>
    <property type="match status" value="2"/>
</dbReference>
<dbReference type="RefSeq" id="XP_026082108.1">
    <property type="nucleotide sequence ID" value="XM_026226323.1"/>
</dbReference>
<dbReference type="InterPro" id="IPR019734">
    <property type="entry name" value="TPR_rpt"/>
</dbReference>
<dbReference type="OrthoDB" id="629492at2759"/>
<keyword evidence="1" id="KW-0802">TPR repeat</keyword>
<dbReference type="PANTHER" id="PTHR46540:SF1">
    <property type="entry name" value="TETRATRICOPEPTIDE REPEAT PROTEIN 12"/>
    <property type="match status" value="1"/>
</dbReference>
<dbReference type="CTD" id="54970"/>
<dbReference type="InterPro" id="IPR011990">
    <property type="entry name" value="TPR-like_helical_dom_sf"/>
</dbReference>
<evidence type="ECO:0000313" key="2">
    <source>
        <dbReference type="Proteomes" id="UP000515129"/>
    </source>
</evidence>
<sequence length="703" mass="79084">MNLQDNDDLERFLRNVDQMNELVKEFNCSDVSRQEKAIAKADQFISSLEQKEPCQTKINKTVINKSPSSENCPANIQYESGQNPENFLRILEKDAEERRLRRKMKEEKANALREKGNEAFTQGDYETAVRFYTEGLEQLRDMQALYTNRAQAFIKLKRYKEAISDCEWALRCNEKCIKAYVHMGKSHLALKDFKQSKICYQKILEIEPQRETMVKAYLRQVDMEEKASLQEKAAWEELQEGTEQARTVPDLLKKLDRPNEISLYYCGGLELLSQAIKDCTGQTFFRLNNGFSIINGNNTLRSCLSQNSKDPYAVDLCLAIVKLWRTVCSGNEHNQQLLMESPGTREHMVQLLASPVCEIQRESLELLSMYSQTQHGRDVLIDNLNSNQMAENLMSCVCRDMSPALALTVLENLAAENKFKIQSRENFTAVFAFPLEHLLSNIMTTDHKTLASVISVVGTMARDDVISKKLAGHSGFWKCSLQTMKQCIGRECKSVLYPLLGLMINLASDPSQVVQEHAVLVSSRCLDLLSDSSGGVITRAAGLLSVLFPMSPDATQEVVRNGIVKKLLKILKVGGEMSSRYSIKALTFCTASIPQACEELVKLDKRLHTLRKLLGSIDELVVGNAALCMGHCLEVDGAAVSLLGTDCVQLLLHHAARDAKRAAIQQNAAITLGKLCKIEPRHMEKLRELHGLEILHSCVRLIT</sequence>
<dbReference type="GO" id="GO:0061371">
    <property type="term" value="P:determination of heart left/right asymmetry"/>
    <property type="evidence" value="ECO:0007669"/>
    <property type="project" value="Ensembl"/>
</dbReference>
<keyword evidence="2" id="KW-1185">Reference proteome</keyword>
<dbReference type="InterPro" id="IPR043195">
    <property type="entry name" value="TTC12"/>
</dbReference>
<dbReference type="Pfam" id="PF13181">
    <property type="entry name" value="TPR_8"/>
    <property type="match status" value="2"/>
</dbReference>
<name>A0A6P6LBT9_CARAU</name>
<accession>A0A6P6LBT9</accession>
<reference evidence="3" key="1">
    <citation type="submission" date="2025-08" db="UniProtKB">
        <authorList>
            <consortium name="RefSeq"/>
        </authorList>
    </citation>
    <scope>IDENTIFICATION</scope>
    <source>
        <strain evidence="3">Wakin</strain>
        <tissue evidence="3">Muscle</tissue>
    </source>
</reference>
<feature type="repeat" description="TPR" evidence="1">
    <location>
        <begin position="177"/>
        <end position="210"/>
    </location>
</feature>